<dbReference type="Pfam" id="PF08534">
    <property type="entry name" value="Redoxin"/>
    <property type="match status" value="1"/>
</dbReference>
<dbReference type="PANTHER" id="PTHR42852:SF13">
    <property type="entry name" value="PROTEIN DIPZ"/>
    <property type="match status" value="1"/>
</dbReference>
<dbReference type="InterPro" id="IPR013766">
    <property type="entry name" value="Thioredoxin_domain"/>
</dbReference>
<proteinExistence type="predicted"/>
<dbReference type="GO" id="GO:0016491">
    <property type="term" value="F:oxidoreductase activity"/>
    <property type="evidence" value="ECO:0007669"/>
    <property type="project" value="InterPro"/>
</dbReference>
<evidence type="ECO:0000259" key="1">
    <source>
        <dbReference type="PROSITE" id="PS51352"/>
    </source>
</evidence>
<dbReference type="InterPro" id="IPR036249">
    <property type="entry name" value="Thioredoxin-like_sf"/>
</dbReference>
<evidence type="ECO:0000313" key="3">
    <source>
        <dbReference type="Proteomes" id="UP000046373"/>
    </source>
</evidence>
<evidence type="ECO:0000313" key="2">
    <source>
        <dbReference type="EMBL" id="CDX38103.1"/>
    </source>
</evidence>
<organism evidence="2 3">
    <name type="scientific">Mesorhizobium plurifarium</name>
    <dbReference type="NCBI Taxonomy" id="69974"/>
    <lineage>
        <taxon>Bacteria</taxon>
        <taxon>Pseudomonadati</taxon>
        <taxon>Pseudomonadota</taxon>
        <taxon>Alphaproteobacteria</taxon>
        <taxon>Hyphomicrobiales</taxon>
        <taxon>Phyllobacteriaceae</taxon>
        <taxon>Mesorhizobium</taxon>
    </lineage>
</organism>
<dbReference type="InterPro" id="IPR013740">
    <property type="entry name" value="Redoxin"/>
</dbReference>
<reference evidence="2 3" key="1">
    <citation type="submission" date="2014-08" db="EMBL/GenBank/DDBJ databases">
        <authorList>
            <person name="Moulin Lionel"/>
        </authorList>
    </citation>
    <scope>NUCLEOTIDE SEQUENCE [LARGE SCALE GENOMIC DNA]</scope>
</reference>
<name>A0A090F2Y0_MESPL</name>
<dbReference type="SUPFAM" id="SSF52833">
    <property type="entry name" value="Thioredoxin-like"/>
    <property type="match status" value="1"/>
</dbReference>
<sequence length="408" mass="45490">MALQMEPQAPPIKVETWPGGEPLARFQPGKVYVVEFWPTWCGPCTAAALQLGQVQEKYKDAGVEVIGVAADENASSPVEARAKLGAWLAERCPGPNYRIAFHPTGEMNKLWREHSSSIGIPTSFVIDRDGHIAFIGHPRHLDEVLPKVLNGSWHASDEAKTADTARIARSGALACEQALKEPIIDRFWAAIKAEDWTMALSAIEEGIALVPDDINFRLAHVHLLIHTMHDMQKGMPVMRQLVRDAIDRNSENWMLAALGQLFGPAHDHSHLPSAERFAMGKKLSEHILALNPPQGDGPKFRSYPAVARYYYDSGNKDRAIELLRLALQSLDGPELIPDALKQHLLTDLLQALASYKAGKAVAALSSQLRKTFSPRHQGAIGRRKYIKRGVNLNVYWPIRRFPWRDRSK</sequence>
<dbReference type="PROSITE" id="PS51352">
    <property type="entry name" value="THIOREDOXIN_2"/>
    <property type="match status" value="1"/>
</dbReference>
<gene>
    <name evidence="2" type="ORF">MPLDJ20_220056</name>
</gene>
<feature type="domain" description="Thioredoxin" evidence="1">
    <location>
        <begin position="3"/>
        <end position="154"/>
    </location>
</feature>
<dbReference type="InterPro" id="IPR011990">
    <property type="entry name" value="TPR-like_helical_dom_sf"/>
</dbReference>
<dbReference type="Gene3D" id="1.25.40.10">
    <property type="entry name" value="Tetratricopeptide repeat domain"/>
    <property type="match status" value="1"/>
</dbReference>
<dbReference type="InterPro" id="IPR050553">
    <property type="entry name" value="Thioredoxin_ResA/DsbE_sf"/>
</dbReference>
<dbReference type="PANTHER" id="PTHR42852">
    <property type="entry name" value="THIOL:DISULFIDE INTERCHANGE PROTEIN DSBE"/>
    <property type="match status" value="1"/>
</dbReference>
<dbReference type="EMBL" id="CCNB01000015">
    <property type="protein sequence ID" value="CDX38103.1"/>
    <property type="molecule type" value="Genomic_DNA"/>
</dbReference>
<dbReference type="AlphaFoldDB" id="A0A090F2Y0"/>
<protein>
    <submittedName>
        <fullName evidence="2">Redoxin domain-containing protein</fullName>
    </submittedName>
</protein>
<accession>A0A090F2Y0</accession>
<dbReference type="GO" id="GO:0006950">
    <property type="term" value="P:response to stress"/>
    <property type="evidence" value="ECO:0007669"/>
    <property type="project" value="UniProtKB-ARBA"/>
</dbReference>
<dbReference type="Proteomes" id="UP000046373">
    <property type="component" value="Unassembled WGS sequence"/>
</dbReference>
<dbReference type="Gene3D" id="3.40.30.10">
    <property type="entry name" value="Glutaredoxin"/>
    <property type="match status" value="1"/>
</dbReference>
<dbReference type="CDD" id="cd02966">
    <property type="entry name" value="TlpA_like_family"/>
    <property type="match status" value="1"/>
</dbReference>